<evidence type="ECO:0000313" key="3">
    <source>
        <dbReference type="Proteomes" id="UP000199379"/>
    </source>
</evidence>
<keyword evidence="3" id="KW-1185">Reference proteome</keyword>
<evidence type="ECO:0008006" key="4">
    <source>
        <dbReference type="Google" id="ProtNLM"/>
    </source>
</evidence>
<feature type="compositionally biased region" description="Basic and acidic residues" evidence="1">
    <location>
        <begin position="153"/>
        <end position="179"/>
    </location>
</feature>
<feature type="compositionally biased region" description="Acidic residues" evidence="1">
    <location>
        <begin position="142"/>
        <end position="152"/>
    </location>
</feature>
<protein>
    <recommendedName>
        <fullName evidence="4">Peptidase propeptide and YPEB domain-containing protein</fullName>
    </recommendedName>
</protein>
<evidence type="ECO:0000313" key="2">
    <source>
        <dbReference type="EMBL" id="SEI66947.1"/>
    </source>
</evidence>
<evidence type="ECO:0000256" key="1">
    <source>
        <dbReference type="SAM" id="MobiDB-lite"/>
    </source>
</evidence>
<accession>A0A1H6SQ73</accession>
<dbReference type="Proteomes" id="UP000199379">
    <property type="component" value="Unassembled WGS sequence"/>
</dbReference>
<feature type="compositionally biased region" description="Basic and acidic residues" evidence="1">
    <location>
        <begin position="127"/>
        <end position="141"/>
    </location>
</feature>
<gene>
    <name evidence="2" type="ORF">SAMN05444007_10296</name>
</gene>
<organism evidence="2 3">
    <name type="scientific">Cribrihabitans marinus</name>
    <dbReference type="NCBI Taxonomy" id="1227549"/>
    <lineage>
        <taxon>Bacteria</taxon>
        <taxon>Pseudomonadati</taxon>
        <taxon>Pseudomonadota</taxon>
        <taxon>Alphaproteobacteria</taxon>
        <taxon>Rhodobacterales</taxon>
        <taxon>Paracoccaceae</taxon>
        <taxon>Cribrihabitans</taxon>
    </lineage>
</organism>
<dbReference type="AlphaFoldDB" id="A0A1H6SQ73"/>
<dbReference type="STRING" id="1227549.SAMN05444007_10296"/>
<reference evidence="2 3" key="1">
    <citation type="submission" date="2016-10" db="EMBL/GenBank/DDBJ databases">
        <authorList>
            <person name="de Groot N.N."/>
        </authorList>
    </citation>
    <scope>NUCLEOTIDE SEQUENCE [LARGE SCALE GENOMIC DNA]</scope>
    <source>
        <strain evidence="2 3">DSM 29340</strain>
    </source>
</reference>
<feature type="compositionally biased region" description="Acidic residues" evidence="1">
    <location>
        <begin position="180"/>
        <end position="193"/>
    </location>
</feature>
<dbReference type="EMBL" id="FNYD01000002">
    <property type="protein sequence ID" value="SEI66947.1"/>
    <property type="molecule type" value="Genomic_DNA"/>
</dbReference>
<name>A0A1H6SQ73_9RHOB</name>
<proteinExistence type="predicted"/>
<sequence length="203" mass="22903">MPAVDGASVSHVISFSYRSTGHPALRAQYDKEIEMMRKIFMLTTAMALATSLEAQSQTFNDQVVDGLAAQGFRATEIKTGPTQTKVEAVRGQTKLEVIYDRATGRILKQETERLAGTGGNIGLEVSQEDRDFTDRSGGRRDDDEDHDDDDDRDRDRDRDREDDRGKDHDDDRNDDRNDDRDDDHDDDRDDDREDNSGSGSDDD</sequence>
<feature type="region of interest" description="Disordered" evidence="1">
    <location>
        <begin position="117"/>
        <end position="203"/>
    </location>
</feature>